<proteinExistence type="predicted"/>
<evidence type="ECO:0000256" key="4">
    <source>
        <dbReference type="ARBA" id="ARBA00023136"/>
    </source>
</evidence>
<keyword evidence="3 5" id="KW-1133">Transmembrane helix</keyword>
<dbReference type="InterPro" id="IPR050638">
    <property type="entry name" value="AA-Vitamin_Transporters"/>
</dbReference>
<evidence type="ECO:0000256" key="3">
    <source>
        <dbReference type="ARBA" id="ARBA00022989"/>
    </source>
</evidence>
<feature type="transmembrane region" description="Helical" evidence="5">
    <location>
        <begin position="37"/>
        <end position="56"/>
    </location>
</feature>
<accession>A0A4R2D187</accession>
<dbReference type="Pfam" id="PF00892">
    <property type="entry name" value="EamA"/>
    <property type="match status" value="2"/>
</dbReference>
<feature type="transmembrane region" description="Helical" evidence="5">
    <location>
        <begin position="279"/>
        <end position="297"/>
    </location>
</feature>
<evidence type="ECO:0000313" key="7">
    <source>
        <dbReference type="EMBL" id="TCN46492.1"/>
    </source>
</evidence>
<protein>
    <submittedName>
        <fullName evidence="7">Threonine/homoserine efflux transporter RhtA</fullName>
    </submittedName>
</protein>
<feature type="transmembrane region" description="Helical" evidence="5">
    <location>
        <begin position="251"/>
        <end position="273"/>
    </location>
</feature>
<evidence type="ECO:0000313" key="8">
    <source>
        <dbReference type="Proteomes" id="UP000295351"/>
    </source>
</evidence>
<feature type="domain" description="EamA" evidence="6">
    <location>
        <begin position="13"/>
        <end position="143"/>
    </location>
</feature>
<feature type="transmembrane region" description="Helical" evidence="5">
    <location>
        <begin position="186"/>
        <end position="207"/>
    </location>
</feature>
<feature type="transmembrane region" description="Helical" evidence="5">
    <location>
        <begin position="129"/>
        <end position="149"/>
    </location>
</feature>
<dbReference type="GO" id="GO:0016020">
    <property type="term" value="C:membrane"/>
    <property type="evidence" value="ECO:0007669"/>
    <property type="project" value="UniProtKB-SubCell"/>
</dbReference>
<feature type="domain" description="EamA" evidence="6">
    <location>
        <begin position="157"/>
        <end position="291"/>
    </location>
</feature>
<sequence>MANRSMTAGEWGLLIALSLLWGGSFLFNGILVRELPTLTIVAARVALAALALWTVVRLAGHAVPRSRGVWLAFLGMGVLNNIIPFSLIVWGQTHIASGLASILNATTPLFAVIAAHLLTKDEKMTGGRLVGVLVGFLGVALMIGPSALTDLGANLLAQLAVLGGAVSYSIAGIFGRRFHRMGLPPLLPAAGQVTASAVLMLPVALVVDRPWTLAMPSVETWMALFGLAFLATALAYVIFFRILATAGATNLMLVTFLIPVSAILLGALVLGEMLAPKHFAGMALIAVGLAAIDGRLLRMVMEKRRPLGSDAGG</sequence>
<dbReference type="RefSeq" id="WP_133033873.1">
    <property type="nucleotide sequence ID" value="NZ_BAABEI010000012.1"/>
</dbReference>
<dbReference type="EMBL" id="SLVX01000004">
    <property type="protein sequence ID" value="TCN46492.1"/>
    <property type="molecule type" value="Genomic_DNA"/>
</dbReference>
<feature type="transmembrane region" description="Helical" evidence="5">
    <location>
        <begin position="219"/>
        <end position="239"/>
    </location>
</feature>
<evidence type="ECO:0000256" key="5">
    <source>
        <dbReference type="SAM" id="Phobius"/>
    </source>
</evidence>
<dbReference type="PANTHER" id="PTHR32322:SF9">
    <property type="entry name" value="AMINO-ACID METABOLITE EFFLUX PUMP-RELATED"/>
    <property type="match status" value="1"/>
</dbReference>
<dbReference type="PANTHER" id="PTHR32322">
    <property type="entry name" value="INNER MEMBRANE TRANSPORTER"/>
    <property type="match status" value="1"/>
</dbReference>
<gene>
    <name evidence="7" type="ORF">EV665_104166</name>
</gene>
<dbReference type="InterPro" id="IPR000620">
    <property type="entry name" value="EamA_dom"/>
</dbReference>
<organism evidence="7 8">
    <name type="scientific">Shinella granuli</name>
    <dbReference type="NCBI Taxonomy" id="323621"/>
    <lineage>
        <taxon>Bacteria</taxon>
        <taxon>Pseudomonadati</taxon>
        <taxon>Pseudomonadota</taxon>
        <taxon>Alphaproteobacteria</taxon>
        <taxon>Hyphomicrobiales</taxon>
        <taxon>Rhizobiaceae</taxon>
        <taxon>Shinella</taxon>
    </lineage>
</organism>
<dbReference type="AlphaFoldDB" id="A0A4R2D187"/>
<feature type="transmembrane region" description="Helical" evidence="5">
    <location>
        <begin position="155"/>
        <end position="174"/>
    </location>
</feature>
<name>A0A4R2D187_SHIGR</name>
<evidence type="ECO:0000259" key="6">
    <source>
        <dbReference type="Pfam" id="PF00892"/>
    </source>
</evidence>
<evidence type="ECO:0000256" key="1">
    <source>
        <dbReference type="ARBA" id="ARBA00004141"/>
    </source>
</evidence>
<dbReference type="SUPFAM" id="SSF103481">
    <property type="entry name" value="Multidrug resistance efflux transporter EmrE"/>
    <property type="match status" value="2"/>
</dbReference>
<keyword evidence="2 5" id="KW-0812">Transmembrane</keyword>
<comment type="caution">
    <text evidence="7">The sequence shown here is derived from an EMBL/GenBank/DDBJ whole genome shotgun (WGS) entry which is preliminary data.</text>
</comment>
<feature type="transmembrane region" description="Helical" evidence="5">
    <location>
        <begin position="95"/>
        <end position="117"/>
    </location>
</feature>
<comment type="subcellular location">
    <subcellularLocation>
        <location evidence="1">Membrane</location>
        <topology evidence="1">Multi-pass membrane protein</topology>
    </subcellularLocation>
</comment>
<keyword evidence="4 5" id="KW-0472">Membrane</keyword>
<reference evidence="7 8" key="1">
    <citation type="submission" date="2019-03" db="EMBL/GenBank/DDBJ databases">
        <title>Genomic Encyclopedia of Type Strains, Phase IV (KMG-IV): sequencing the most valuable type-strain genomes for metagenomic binning, comparative biology and taxonomic classification.</title>
        <authorList>
            <person name="Goeker M."/>
        </authorList>
    </citation>
    <scope>NUCLEOTIDE SEQUENCE [LARGE SCALE GENOMIC DNA]</scope>
    <source>
        <strain evidence="7 8">DSM 18401</strain>
    </source>
</reference>
<dbReference type="Proteomes" id="UP000295351">
    <property type="component" value="Unassembled WGS sequence"/>
</dbReference>
<keyword evidence="8" id="KW-1185">Reference proteome</keyword>
<dbReference type="InterPro" id="IPR037185">
    <property type="entry name" value="EmrE-like"/>
</dbReference>
<feature type="transmembrane region" description="Helical" evidence="5">
    <location>
        <begin position="68"/>
        <end position="89"/>
    </location>
</feature>
<evidence type="ECO:0000256" key="2">
    <source>
        <dbReference type="ARBA" id="ARBA00022692"/>
    </source>
</evidence>
<feature type="transmembrane region" description="Helical" evidence="5">
    <location>
        <begin position="12"/>
        <end position="31"/>
    </location>
</feature>